<feature type="domain" description="XRRM" evidence="4">
    <location>
        <begin position="1"/>
        <end position="109"/>
    </location>
</feature>
<evidence type="ECO:0000313" key="6">
    <source>
        <dbReference type="Proteomes" id="UP001201812"/>
    </source>
</evidence>
<feature type="compositionally biased region" description="Basic and acidic residues" evidence="3">
    <location>
        <begin position="81"/>
        <end position="96"/>
    </location>
</feature>
<dbReference type="EMBL" id="JAKKPZ010000023">
    <property type="protein sequence ID" value="KAI1711098.1"/>
    <property type="molecule type" value="Genomic_DNA"/>
</dbReference>
<reference evidence="5" key="1">
    <citation type="submission" date="2022-01" db="EMBL/GenBank/DDBJ databases">
        <title>Genome Sequence Resource for Two Populations of Ditylenchus destructor, the Migratory Endoparasitic Phytonematode.</title>
        <authorList>
            <person name="Zhang H."/>
            <person name="Lin R."/>
            <person name="Xie B."/>
        </authorList>
    </citation>
    <scope>NUCLEOTIDE SEQUENCE</scope>
    <source>
        <strain evidence="5">BazhouSP</strain>
    </source>
</reference>
<dbReference type="GO" id="GO:0003723">
    <property type="term" value="F:RNA binding"/>
    <property type="evidence" value="ECO:0007669"/>
    <property type="project" value="UniProtKB-KW"/>
</dbReference>
<evidence type="ECO:0000313" key="5">
    <source>
        <dbReference type="EMBL" id="KAI1711098.1"/>
    </source>
</evidence>
<feature type="compositionally biased region" description="Basic and acidic residues" evidence="3">
    <location>
        <begin position="105"/>
        <end position="115"/>
    </location>
</feature>
<dbReference type="PROSITE" id="PS51939">
    <property type="entry name" value="XRRM"/>
    <property type="match status" value="1"/>
</dbReference>
<dbReference type="Pfam" id="PF08777">
    <property type="entry name" value="RRM_3"/>
    <property type="match status" value="1"/>
</dbReference>
<dbReference type="InterPro" id="IPR014886">
    <property type="entry name" value="La_xRRM"/>
</dbReference>
<dbReference type="InterPro" id="IPR012677">
    <property type="entry name" value="Nucleotide-bd_a/b_plait_sf"/>
</dbReference>
<keyword evidence="1 2" id="KW-0694">RNA-binding</keyword>
<proteinExistence type="predicted"/>
<keyword evidence="6" id="KW-1185">Reference proteome</keyword>
<sequence length="155" mass="17404">MKLKEFFANFGDVAYVSRSGNEILLRIGGEKENAAQKLWEKAKDAGNGKVVYNEAELSSEVISGDEEQNYWTEFHKTKIAKAERMQSDKKRNKENNQRGSRGKKRSAEGEAEVEKKSKRIVFKDEDEVDATTETKNEAIPADPTDNTANAENGTN</sequence>
<evidence type="ECO:0000256" key="3">
    <source>
        <dbReference type="SAM" id="MobiDB-lite"/>
    </source>
</evidence>
<dbReference type="Proteomes" id="UP001201812">
    <property type="component" value="Unassembled WGS sequence"/>
</dbReference>
<evidence type="ECO:0000256" key="1">
    <source>
        <dbReference type="ARBA" id="ARBA00022884"/>
    </source>
</evidence>
<evidence type="ECO:0000256" key="2">
    <source>
        <dbReference type="PROSITE-ProRule" id="PRU01288"/>
    </source>
</evidence>
<comment type="caution">
    <text evidence="5">The sequence shown here is derived from an EMBL/GenBank/DDBJ whole genome shotgun (WGS) entry which is preliminary data.</text>
</comment>
<feature type="compositionally biased region" description="Polar residues" evidence="3">
    <location>
        <begin position="144"/>
        <end position="155"/>
    </location>
</feature>
<gene>
    <name evidence="5" type="ORF">DdX_10344</name>
</gene>
<evidence type="ECO:0000259" key="4">
    <source>
        <dbReference type="PROSITE" id="PS51939"/>
    </source>
</evidence>
<dbReference type="GO" id="GO:1990904">
    <property type="term" value="C:ribonucleoprotein complex"/>
    <property type="evidence" value="ECO:0007669"/>
    <property type="project" value="UniProtKB-UniRule"/>
</dbReference>
<organism evidence="5 6">
    <name type="scientific">Ditylenchus destructor</name>
    <dbReference type="NCBI Taxonomy" id="166010"/>
    <lineage>
        <taxon>Eukaryota</taxon>
        <taxon>Metazoa</taxon>
        <taxon>Ecdysozoa</taxon>
        <taxon>Nematoda</taxon>
        <taxon>Chromadorea</taxon>
        <taxon>Rhabditida</taxon>
        <taxon>Tylenchina</taxon>
        <taxon>Tylenchomorpha</taxon>
        <taxon>Sphaerularioidea</taxon>
        <taxon>Anguinidae</taxon>
        <taxon>Anguininae</taxon>
        <taxon>Ditylenchus</taxon>
    </lineage>
</organism>
<dbReference type="AlphaFoldDB" id="A0AAD4R293"/>
<protein>
    <submittedName>
        <fullName evidence="5">RNA binding motif domain-containing protein</fullName>
    </submittedName>
</protein>
<dbReference type="Gene3D" id="3.30.70.330">
    <property type="match status" value="1"/>
</dbReference>
<feature type="region of interest" description="Disordered" evidence="3">
    <location>
        <begin position="81"/>
        <end position="155"/>
    </location>
</feature>
<accession>A0AAD4R293</accession>
<name>A0AAD4R293_9BILA</name>